<evidence type="ECO:0000313" key="5">
    <source>
        <dbReference type="EMBL" id="MFD2544694.1"/>
    </source>
</evidence>
<reference evidence="6" key="1">
    <citation type="journal article" date="2019" name="Int. J. Syst. Evol. Microbiol.">
        <title>The Global Catalogue of Microorganisms (GCM) 10K type strain sequencing project: providing services to taxonomists for standard genome sequencing and annotation.</title>
        <authorList>
            <consortium name="The Broad Institute Genomics Platform"/>
            <consortium name="The Broad Institute Genome Sequencing Center for Infectious Disease"/>
            <person name="Wu L."/>
            <person name="Ma J."/>
        </authorList>
    </citation>
    <scope>NUCLEOTIDE SEQUENCE [LARGE SCALE GENOMIC DNA]</scope>
    <source>
        <strain evidence="6">KCTC 52204</strain>
    </source>
</reference>
<dbReference type="InterPro" id="IPR006143">
    <property type="entry name" value="RND_pump_MFP"/>
</dbReference>
<evidence type="ECO:0000256" key="1">
    <source>
        <dbReference type="ARBA" id="ARBA00009477"/>
    </source>
</evidence>
<evidence type="ECO:0000256" key="2">
    <source>
        <dbReference type="ARBA" id="ARBA00022448"/>
    </source>
</evidence>
<proteinExistence type="inferred from homology"/>
<dbReference type="InterPro" id="IPR051909">
    <property type="entry name" value="MFP_Cation_Efflux"/>
</dbReference>
<keyword evidence="6" id="KW-1185">Reference proteome</keyword>
<dbReference type="Proteomes" id="UP001597394">
    <property type="component" value="Unassembled WGS sequence"/>
</dbReference>
<dbReference type="EMBL" id="JBHULG010000001">
    <property type="protein sequence ID" value="MFD2544694.1"/>
    <property type="molecule type" value="Genomic_DNA"/>
</dbReference>
<dbReference type="InterPro" id="IPR058647">
    <property type="entry name" value="BSH_CzcB-like"/>
</dbReference>
<organism evidence="5 6">
    <name type="scientific">Kaistella montana</name>
    <dbReference type="NCBI Taxonomy" id="1849733"/>
    <lineage>
        <taxon>Bacteria</taxon>
        <taxon>Pseudomonadati</taxon>
        <taxon>Bacteroidota</taxon>
        <taxon>Flavobacteriia</taxon>
        <taxon>Flavobacteriales</taxon>
        <taxon>Weeksellaceae</taxon>
        <taxon>Chryseobacterium group</taxon>
        <taxon>Kaistella</taxon>
    </lineage>
</organism>
<dbReference type="RefSeq" id="WP_255927969.1">
    <property type="nucleotide sequence ID" value="NZ_JANFQP010000001.1"/>
</dbReference>
<dbReference type="PANTHER" id="PTHR30097">
    <property type="entry name" value="CATION EFFLUX SYSTEM PROTEIN CUSB"/>
    <property type="match status" value="1"/>
</dbReference>
<dbReference type="SUPFAM" id="SSF111369">
    <property type="entry name" value="HlyD-like secretion proteins"/>
    <property type="match status" value="1"/>
</dbReference>
<evidence type="ECO:0000259" key="4">
    <source>
        <dbReference type="Pfam" id="PF25973"/>
    </source>
</evidence>
<dbReference type="Pfam" id="PF25973">
    <property type="entry name" value="BSH_CzcB"/>
    <property type="match status" value="1"/>
</dbReference>
<evidence type="ECO:0000313" key="6">
    <source>
        <dbReference type="Proteomes" id="UP001597394"/>
    </source>
</evidence>
<dbReference type="InterPro" id="IPR058792">
    <property type="entry name" value="Beta-barrel_RND_2"/>
</dbReference>
<accession>A0ABW5K713</accession>
<evidence type="ECO:0000259" key="3">
    <source>
        <dbReference type="Pfam" id="PF25954"/>
    </source>
</evidence>
<sequence length="376" mass="41466">MKKYITIIVTAALIFSCSKKEETEAKQTFAVSGDQIALTDLQQKNAGIETKTLGNLNIANKIMLSGQIGVPPQSMSGVSSPSGGIVKLTRFMPGNYVAKGQTLAVVENPELAKLQQDYLQAKSGLSYAQKDYERQKYLNQYQASSSKVTQRALNETQNQNAAVHGIASQLRSYGINAERVNAGNIQKSISVTAPISGYISTVNVSVGQYVSPAEVLYTIINNNVMHLELKVFEKDLGKISMGQQVYAYTNQNPEKKYAATVKVIGKDFAADRSVTVHCDLNDKNELLIPGTFMNAEVEVNAEEGFVIPDDAIVTWENKQYIFEEVKPRTYKMFAVNIGNSENGFTELLNFDSKNARRKFVIKGAYPLLMAIKNVEE</sequence>
<comment type="similarity">
    <text evidence="1">Belongs to the membrane fusion protein (MFP) (TC 8.A.1) family.</text>
</comment>
<gene>
    <name evidence="5" type="ORF">ACFSO8_04385</name>
</gene>
<feature type="domain" description="CusB-like beta-barrel" evidence="3">
    <location>
        <begin position="227"/>
        <end position="297"/>
    </location>
</feature>
<dbReference type="NCBIfam" id="TIGR01730">
    <property type="entry name" value="RND_mfp"/>
    <property type="match status" value="1"/>
</dbReference>
<dbReference type="PROSITE" id="PS51257">
    <property type="entry name" value="PROKAR_LIPOPROTEIN"/>
    <property type="match status" value="1"/>
</dbReference>
<protein>
    <submittedName>
        <fullName evidence="5">Efflux RND transporter periplasmic adaptor subunit</fullName>
    </submittedName>
</protein>
<dbReference type="Gene3D" id="2.40.50.100">
    <property type="match status" value="1"/>
</dbReference>
<dbReference type="PANTHER" id="PTHR30097:SF4">
    <property type="entry name" value="SLR6042 PROTEIN"/>
    <property type="match status" value="1"/>
</dbReference>
<keyword evidence="2" id="KW-0813">Transport</keyword>
<name>A0ABW5K713_9FLAO</name>
<dbReference type="Gene3D" id="2.40.30.170">
    <property type="match status" value="1"/>
</dbReference>
<feature type="domain" description="CzcB-like barrel-sandwich hybrid" evidence="4">
    <location>
        <begin position="78"/>
        <end position="219"/>
    </location>
</feature>
<dbReference type="Pfam" id="PF25954">
    <property type="entry name" value="Beta-barrel_RND_2"/>
    <property type="match status" value="1"/>
</dbReference>
<comment type="caution">
    <text evidence="5">The sequence shown here is derived from an EMBL/GenBank/DDBJ whole genome shotgun (WGS) entry which is preliminary data.</text>
</comment>